<dbReference type="PROSITE" id="PS51257">
    <property type="entry name" value="PROKAR_LIPOPROTEIN"/>
    <property type="match status" value="1"/>
</dbReference>
<name>A0A1X6P417_PORUM</name>
<feature type="compositionally biased region" description="Pro residues" evidence="1">
    <location>
        <begin position="322"/>
        <end position="337"/>
    </location>
</feature>
<feature type="region of interest" description="Disordered" evidence="1">
    <location>
        <begin position="614"/>
        <end position="645"/>
    </location>
</feature>
<feature type="compositionally biased region" description="Low complexity" evidence="1">
    <location>
        <begin position="234"/>
        <end position="251"/>
    </location>
</feature>
<feature type="compositionally biased region" description="Low complexity" evidence="1">
    <location>
        <begin position="158"/>
        <end position="170"/>
    </location>
</feature>
<evidence type="ECO:0000313" key="3">
    <source>
        <dbReference type="Proteomes" id="UP000218209"/>
    </source>
</evidence>
<evidence type="ECO:0000256" key="1">
    <source>
        <dbReference type="SAM" id="MobiDB-lite"/>
    </source>
</evidence>
<sequence>MFIGRARVAPSAAAAAAAAGCRCCGRVRASGVWGAPAGHARLLVGADVGALVVRVDGVGSGGAAAAAATPRRRGCHRGRRHGGGGPRGRPAVGGDSSSDGDGGADGAPPGGSSSPPRRRRRRRRARCRRQRHGGDPPPPRRRGRGRRRWRRHPPLAPPAHAQPRRTLQQCRPRRPRPPQPRLGAAVQRWAAAGAAGRRRCRCVGSVGGRPGRGGGGGGGGRRRRGGGGGGGGAASPASAPVSGSQSGTTSPSAPPSPAPSAAAGGRAPGAAGCPSGAGGGAAASAPSAPGARTVSGETSALVSPPPRRPSSMARLRVGRGAPSPPSPYPSLPPPAWPGPHARAAVARGNLFRPGVAASLVAETAAAVAAAAATGAGAAAADAASGRPSRGWVCGGGGRSADDGSADDDAHGRVRPHRPAAAGVDDAVGHASPLAAPRRHGDCSGGDGGSSDGRDGGSGNGSGSDNDAGSRRCQPLAGPASRATGQTSRQTSRICQSGAAAPPMQPPVRADGARTLPASRAPKPPTGRQSITSSYIWDTTTDVALRTAIAAVGWGEWAAIARAMAAAVTRRFTARAVEARARKLLATGEAALVVAQAADKRLGDRRIRRDIQAGIEAPPSPSVSMRGPGRTRKRSRVEGGDGLSHVGDAGVLSPPLRLWGDAAKAIARTPISGEAFLFFMNASSTIPYFTRTVLVMHSRHTSSEAHSSGDHLPPQISPPPPGAP</sequence>
<feature type="non-terminal residue" evidence="2">
    <location>
        <position position="723"/>
    </location>
</feature>
<keyword evidence="3" id="KW-1185">Reference proteome</keyword>
<feature type="compositionally biased region" description="Low complexity" evidence="1">
    <location>
        <begin position="282"/>
        <end position="291"/>
    </location>
</feature>
<organism evidence="2 3">
    <name type="scientific">Porphyra umbilicalis</name>
    <name type="common">Purple laver</name>
    <name type="synonym">Red alga</name>
    <dbReference type="NCBI Taxonomy" id="2786"/>
    <lineage>
        <taxon>Eukaryota</taxon>
        <taxon>Rhodophyta</taxon>
        <taxon>Bangiophyceae</taxon>
        <taxon>Bangiales</taxon>
        <taxon>Bangiaceae</taxon>
        <taxon>Porphyra</taxon>
    </lineage>
</organism>
<feature type="compositionally biased region" description="Basic residues" evidence="1">
    <location>
        <begin position="116"/>
        <end position="131"/>
    </location>
</feature>
<feature type="compositionally biased region" description="Gly residues" evidence="1">
    <location>
        <begin position="442"/>
        <end position="461"/>
    </location>
</feature>
<feature type="region of interest" description="Disordered" evidence="1">
    <location>
        <begin position="699"/>
        <end position="723"/>
    </location>
</feature>
<protein>
    <submittedName>
        <fullName evidence="2">Uncharacterized protein</fullName>
    </submittedName>
</protein>
<accession>A0A1X6P417</accession>
<feature type="compositionally biased region" description="Low complexity" evidence="1">
    <location>
        <begin position="259"/>
        <end position="274"/>
    </location>
</feature>
<feature type="compositionally biased region" description="Low complexity" evidence="1">
    <location>
        <begin position="88"/>
        <end position="99"/>
    </location>
</feature>
<feature type="compositionally biased region" description="Gly residues" evidence="1">
    <location>
        <begin position="205"/>
        <end position="219"/>
    </location>
</feature>
<feature type="compositionally biased region" description="Polar residues" evidence="1">
    <location>
        <begin position="482"/>
        <end position="494"/>
    </location>
</feature>
<evidence type="ECO:0000313" key="2">
    <source>
        <dbReference type="EMBL" id="OSX75621.1"/>
    </source>
</evidence>
<reference evidence="2 3" key="1">
    <citation type="submission" date="2017-03" db="EMBL/GenBank/DDBJ databases">
        <title>WGS assembly of Porphyra umbilicalis.</title>
        <authorList>
            <person name="Brawley S.H."/>
            <person name="Blouin N.A."/>
            <person name="Ficko-Blean E."/>
            <person name="Wheeler G.L."/>
            <person name="Lohr M."/>
            <person name="Goodson H.V."/>
            <person name="Jenkins J.W."/>
            <person name="Blaby-Haas C.E."/>
            <person name="Helliwell K.E."/>
            <person name="Chan C."/>
            <person name="Marriage T."/>
            <person name="Bhattacharya D."/>
            <person name="Klein A.S."/>
            <person name="Badis Y."/>
            <person name="Brodie J."/>
            <person name="Cao Y."/>
            <person name="Collen J."/>
            <person name="Dittami S.M."/>
            <person name="Gachon C.M."/>
            <person name="Green B.R."/>
            <person name="Karpowicz S."/>
            <person name="Kim J.W."/>
            <person name="Kudahl U."/>
            <person name="Lin S."/>
            <person name="Michel G."/>
            <person name="Mittag M."/>
            <person name="Olson B.J."/>
            <person name="Pangilinan J."/>
            <person name="Peng Y."/>
            <person name="Qiu H."/>
            <person name="Shu S."/>
            <person name="Singer J.T."/>
            <person name="Smith A.G."/>
            <person name="Sprecher B.N."/>
            <person name="Wagner V."/>
            <person name="Wang W."/>
            <person name="Wang Z.-Y."/>
            <person name="Yan J."/>
            <person name="Yarish C."/>
            <person name="Zoeuner-Riek S."/>
            <person name="Zhuang Y."/>
            <person name="Zou Y."/>
            <person name="Lindquist E.A."/>
            <person name="Grimwood J."/>
            <person name="Barry K."/>
            <person name="Rokhsar D.S."/>
            <person name="Schmutz J."/>
            <person name="Stiller J.W."/>
            <person name="Grossman A.R."/>
            <person name="Prochnik S.E."/>
        </authorList>
    </citation>
    <scope>NUCLEOTIDE SEQUENCE [LARGE SCALE GENOMIC DNA]</scope>
    <source>
        <strain evidence="2">4086291</strain>
    </source>
</reference>
<feature type="compositionally biased region" description="Basic residues" evidence="1">
    <location>
        <begin position="139"/>
        <end position="153"/>
    </location>
</feature>
<proteinExistence type="predicted"/>
<dbReference type="Proteomes" id="UP000218209">
    <property type="component" value="Unassembled WGS sequence"/>
</dbReference>
<feature type="compositionally biased region" description="Low complexity" evidence="1">
    <location>
        <begin position="181"/>
        <end position="195"/>
    </location>
</feature>
<gene>
    <name evidence="2" type="ORF">BU14_0229s0009</name>
</gene>
<feature type="region of interest" description="Disordered" evidence="1">
    <location>
        <begin position="61"/>
        <end position="341"/>
    </location>
</feature>
<dbReference type="AlphaFoldDB" id="A0A1X6P417"/>
<feature type="region of interest" description="Disordered" evidence="1">
    <location>
        <begin position="379"/>
        <end position="530"/>
    </location>
</feature>
<dbReference type="EMBL" id="KV918897">
    <property type="protein sequence ID" value="OSX75621.1"/>
    <property type="molecule type" value="Genomic_DNA"/>
</dbReference>
<feature type="compositionally biased region" description="Pro residues" evidence="1">
    <location>
        <begin position="714"/>
        <end position="723"/>
    </location>
</feature>
<feature type="compositionally biased region" description="Gly residues" evidence="1">
    <location>
        <begin position="100"/>
        <end position="109"/>
    </location>
</feature>
<feature type="compositionally biased region" description="Basic residues" evidence="1">
    <location>
        <begin position="70"/>
        <end position="82"/>
    </location>
</feature>